<dbReference type="Pfam" id="PF08448">
    <property type="entry name" value="PAS_4"/>
    <property type="match status" value="2"/>
</dbReference>
<dbReference type="Gene3D" id="3.30.565.10">
    <property type="entry name" value="Histidine kinase-like ATPase, C-terminal domain"/>
    <property type="match status" value="2"/>
</dbReference>
<dbReference type="GO" id="GO:0000155">
    <property type="term" value="F:phosphorelay sensor kinase activity"/>
    <property type="evidence" value="ECO:0007669"/>
    <property type="project" value="InterPro"/>
</dbReference>
<comment type="subcellular location">
    <subcellularLocation>
        <location evidence="2">Cell membrane</location>
    </subcellularLocation>
</comment>
<dbReference type="Gene3D" id="1.10.287.130">
    <property type="match status" value="2"/>
</dbReference>
<dbReference type="Pfam" id="PF02518">
    <property type="entry name" value="HATPase_c"/>
    <property type="match status" value="2"/>
</dbReference>
<evidence type="ECO:0000313" key="19">
    <source>
        <dbReference type="Proteomes" id="UP000295781"/>
    </source>
</evidence>
<dbReference type="InterPro" id="IPR001610">
    <property type="entry name" value="PAC"/>
</dbReference>
<dbReference type="PROSITE" id="PS50110">
    <property type="entry name" value="RESPONSE_REGULATORY"/>
    <property type="match status" value="1"/>
</dbReference>
<evidence type="ECO:0000256" key="12">
    <source>
        <dbReference type="PROSITE-ProRule" id="PRU00169"/>
    </source>
</evidence>
<comment type="catalytic activity">
    <reaction evidence="1">
        <text>ATP + protein L-histidine = ADP + protein N-phospho-L-histidine.</text>
        <dbReference type="EC" id="2.7.13.3"/>
    </reaction>
</comment>
<evidence type="ECO:0000259" key="17">
    <source>
        <dbReference type="PROSITE" id="PS50113"/>
    </source>
</evidence>
<proteinExistence type="predicted"/>
<dbReference type="InterPro" id="IPR035965">
    <property type="entry name" value="PAS-like_dom_sf"/>
</dbReference>
<dbReference type="SUPFAM" id="SSF47384">
    <property type="entry name" value="Homodimeric domain of signal transducing histidine kinase"/>
    <property type="match status" value="2"/>
</dbReference>
<dbReference type="GO" id="GO:0005524">
    <property type="term" value="F:ATP binding"/>
    <property type="evidence" value="ECO:0007669"/>
    <property type="project" value="UniProtKB-KW"/>
</dbReference>
<keyword evidence="10" id="KW-0902">Two-component regulatory system</keyword>
<keyword evidence="11" id="KW-0472">Membrane</keyword>
<dbReference type="SMART" id="SM00086">
    <property type="entry name" value="PAC"/>
    <property type="match status" value="2"/>
</dbReference>
<dbReference type="GO" id="GO:0005886">
    <property type="term" value="C:plasma membrane"/>
    <property type="evidence" value="ECO:0007669"/>
    <property type="project" value="UniProtKB-SubCell"/>
</dbReference>
<dbReference type="InterPro" id="IPR005467">
    <property type="entry name" value="His_kinase_dom"/>
</dbReference>
<dbReference type="SUPFAM" id="SSF52172">
    <property type="entry name" value="CheY-like"/>
    <property type="match status" value="1"/>
</dbReference>
<dbReference type="AlphaFoldDB" id="A0A4P2PUI3"/>
<evidence type="ECO:0000313" key="18">
    <source>
        <dbReference type="EMBL" id="AUX20357.1"/>
    </source>
</evidence>
<keyword evidence="6 18" id="KW-0808">Transferase</keyword>
<feature type="compositionally biased region" description="Low complexity" evidence="14">
    <location>
        <begin position="540"/>
        <end position="550"/>
    </location>
</feature>
<evidence type="ECO:0000256" key="6">
    <source>
        <dbReference type="ARBA" id="ARBA00022679"/>
    </source>
</evidence>
<feature type="region of interest" description="Disordered" evidence="14">
    <location>
        <begin position="525"/>
        <end position="565"/>
    </location>
</feature>
<evidence type="ECO:0000256" key="11">
    <source>
        <dbReference type="ARBA" id="ARBA00023136"/>
    </source>
</evidence>
<dbReference type="PROSITE" id="PS50113">
    <property type="entry name" value="PAC"/>
    <property type="match status" value="2"/>
</dbReference>
<feature type="modified residue" description="4-aspartylphosphate" evidence="12">
    <location>
        <position position="620"/>
    </location>
</feature>
<dbReference type="SUPFAM" id="SSF55785">
    <property type="entry name" value="PYP-like sensor domain (PAS domain)"/>
    <property type="match status" value="2"/>
</dbReference>
<dbReference type="FunFam" id="3.30.565.10:FF:000023">
    <property type="entry name" value="PAS domain-containing sensor histidine kinase"/>
    <property type="match status" value="1"/>
</dbReference>
<evidence type="ECO:0000256" key="4">
    <source>
        <dbReference type="ARBA" id="ARBA00022475"/>
    </source>
</evidence>
<feature type="domain" description="PAC" evidence="17">
    <location>
        <begin position="102"/>
        <end position="156"/>
    </location>
</feature>
<dbReference type="InterPro" id="IPR003594">
    <property type="entry name" value="HATPase_dom"/>
</dbReference>
<dbReference type="Pfam" id="PF00512">
    <property type="entry name" value="HisKA"/>
    <property type="match status" value="2"/>
</dbReference>
<name>A0A4P2PUI3_SORCE</name>
<evidence type="ECO:0000256" key="8">
    <source>
        <dbReference type="ARBA" id="ARBA00022777"/>
    </source>
</evidence>
<evidence type="ECO:0000256" key="3">
    <source>
        <dbReference type="ARBA" id="ARBA00012438"/>
    </source>
</evidence>
<dbReference type="CDD" id="cd00130">
    <property type="entry name" value="PAS"/>
    <property type="match status" value="1"/>
</dbReference>
<dbReference type="Pfam" id="PF00072">
    <property type="entry name" value="Response_reg"/>
    <property type="match status" value="1"/>
</dbReference>
<keyword evidence="8 18" id="KW-0418">Kinase</keyword>
<dbReference type="InterPro" id="IPR000014">
    <property type="entry name" value="PAS"/>
</dbReference>
<keyword evidence="9" id="KW-0067">ATP-binding</keyword>
<dbReference type="GO" id="GO:0009927">
    <property type="term" value="F:histidine phosphotransfer kinase activity"/>
    <property type="evidence" value="ECO:0007669"/>
    <property type="project" value="TreeGrafter"/>
</dbReference>
<protein>
    <recommendedName>
        <fullName evidence="3">histidine kinase</fullName>
        <ecNumber evidence="3">2.7.13.3</ecNumber>
    </recommendedName>
</protein>
<feature type="domain" description="PAC" evidence="17">
    <location>
        <begin position="233"/>
        <end position="285"/>
    </location>
</feature>
<keyword evidence="4" id="KW-1003">Cell membrane</keyword>
<evidence type="ECO:0000256" key="1">
    <source>
        <dbReference type="ARBA" id="ARBA00000085"/>
    </source>
</evidence>
<organism evidence="18 19">
    <name type="scientific">Sorangium cellulosum</name>
    <name type="common">Polyangium cellulosum</name>
    <dbReference type="NCBI Taxonomy" id="56"/>
    <lineage>
        <taxon>Bacteria</taxon>
        <taxon>Pseudomonadati</taxon>
        <taxon>Myxococcota</taxon>
        <taxon>Polyangia</taxon>
        <taxon>Polyangiales</taxon>
        <taxon>Polyangiaceae</taxon>
        <taxon>Sorangium</taxon>
    </lineage>
</organism>
<dbReference type="InterPro" id="IPR011006">
    <property type="entry name" value="CheY-like_superfamily"/>
</dbReference>
<evidence type="ECO:0000259" key="15">
    <source>
        <dbReference type="PROSITE" id="PS50109"/>
    </source>
</evidence>
<evidence type="ECO:0000256" key="14">
    <source>
        <dbReference type="SAM" id="MobiDB-lite"/>
    </source>
</evidence>
<evidence type="ECO:0000259" key="16">
    <source>
        <dbReference type="PROSITE" id="PS50110"/>
    </source>
</evidence>
<evidence type="ECO:0000256" key="2">
    <source>
        <dbReference type="ARBA" id="ARBA00004236"/>
    </source>
</evidence>
<evidence type="ECO:0000256" key="10">
    <source>
        <dbReference type="ARBA" id="ARBA00023012"/>
    </source>
</evidence>
<dbReference type="EMBL" id="CP012670">
    <property type="protein sequence ID" value="AUX20357.1"/>
    <property type="molecule type" value="Genomic_DNA"/>
</dbReference>
<dbReference type="Gene3D" id="3.40.50.2300">
    <property type="match status" value="1"/>
</dbReference>
<dbReference type="PANTHER" id="PTHR43047:SF72">
    <property type="entry name" value="OSMOSENSING HISTIDINE PROTEIN KINASE SLN1"/>
    <property type="match status" value="1"/>
</dbReference>
<dbReference type="InterPro" id="IPR003661">
    <property type="entry name" value="HisK_dim/P_dom"/>
</dbReference>
<feature type="coiled-coil region" evidence="13">
    <location>
        <begin position="693"/>
        <end position="723"/>
    </location>
</feature>
<reference evidence="18 19" key="1">
    <citation type="submission" date="2015-09" db="EMBL/GenBank/DDBJ databases">
        <title>Sorangium comparison.</title>
        <authorList>
            <person name="Zaburannyi N."/>
            <person name="Bunk B."/>
            <person name="Overmann J."/>
            <person name="Mueller R."/>
        </authorList>
    </citation>
    <scope>NUCLEOTIDE SEQUENCE [LARGE SCALE GENOMIC DNA]</scope>
    <source>
        <strain evidence="18 19">So ceGT47</strain>
    </source>
</reference>
<dbReference type="SMART" id="SM00448">
    <property type="entry name" value="REC"/>
    <property type="match status" value="1"/>
</dbReference>
<dbReference type="InterPro" id="IPR001789">
    <property type="entry name" value="Sig_transdc_resp-reg_receiver"/>
</dbReference>
<keyword evidence="5 12" id="KW-0597">Phosphoprotein</keyword>
<keyword evidence="13" id="KW-0175">Coiled coil</keyword>
<evidence type="ECO:0000256" key="13">
    <source>
        <dbReference type="SAM" id="Coils"/>
    </source>
</evidence>
<accession>A0A4P2PUI3</accession>
<dbReference type="Gene3D" id="3.30.450.20">
    <property type="entry name" value="PAS domain"/>
    <property type="match status" value="2"/>
</dbReference>
<evidence type="ECO:0000256" key="5">
    <source>
        <dbReference type="ARBA" id="ARBA00022553"/>
    </source>
</evidence>
<dbReference type="Proteomes" id="UP000295781">
    <property type="component" value="Chromosome"/>
</dbReference>
<feature type="domain" description="Response regulatory" evidence="16">
    <location>
        <begin position="572"/>
        <end position="687"/>
    </location>
</feature>
<dbReference type="InterPro" id="IPR000700">
    <property type="entry name" value="PAS-assoc_C"/>
</dbReference>
<dbReference type="InterPro" id="IPR004358">
    <property type="entry name" value="Sig_transdc_His_kin-like_C"/>
</dbReference>
<dbReference type="InterPro" id="IPR036097">
    <property type="entry name" value="HisK_dim/P_sf"/>
</dbReference>
<feature type="domain" description="Histidine kinase" evidence="15">
    <location>
        <begin position="303"/>
        <end position="522"/>
    </location>
</feature>
<dbReference type="CDD" id="cd16922">
    <property type="entry name" value="HATPase_EvgS-ArcB-TorS-like"/>
    <property type="match status" value="1"/>
</dbReference>
<evidence type="ECO:0000256" key="9">
    <source>
        <dbReference type="ARBA" id="ARBA00022840"/>
    </source>
</evidence>
<dbReference type="SMART" id="SM00387">
    <property type="entry name" value="HATPase_c"/>
    <property type="match status" value="2"/>
</dbReference>
<feature type="domain" description="Histidine kinase" evidence="15">
    <location>
        <begin position="732"/>
        <end position="952"/>
    </location>
</feature>
<dbReference type="InterPro" id="IPR036890">
    <property type="entry name" value="HATPase_C_sf"/>
</dbReference>
<dbReference type="NCBIfam" id="TIGR00229">
    <property type="entry name" value="sensory_box"/>
    <property type="match status" value="2"/>
</dbReference>
<sequence>MRRPHRRSVGTSKLAKLAPVHRTRVKRARALRAAMPADLQARLHAVLTHAPIVAFSMDERGVITLSEGRGLEALGLRRHENVGESVFDLYRAHPWLTGSVRRALGGETVTAVGELHGTWLEARCAPLRESGGKITGVIGIATDITASKQALDALNQQQAVLKYVIANVPHAIFWKDRQGRFLGGNQNFLNDTNTRVLENLVGRTDFDVWGRREEVEGFVRVDREVMDRGTPILDIEEPLLRPDGQRRVLLTSKVPIRDERGDVTGLLGIYADITERKQMELDLQRAKEAADAAARAKGEFLTVMSHELRTPLSLITGPLQSLLSNPEEPLSPRVRADLERIQRSGRRLRRLVDDVLDYQKIEAGKMQVDWEAVDVGELVSDMVEEARPAAERGGIRLSAEVDRALQAVPLDRRKFEKIALNLLSNALKFTPQGGRVTVALRARDDALELAVEDTGPGIPADKRHLLFQRFQQIDASATRKHEGTGIGLSLAKELAELMEGTVGVESEPGAGARFVVRLPRAADRLAAPRPERSPEPPSAPGSAARAADLAPPAPHVPRGGRAGRGAGDAAARVLVVEDNPDMQSYLDNLLSAEHDVALAANGLEALESIRAARPDVIVSDVMMPEMDGFELVRRLKQDPELRDVPVLLLTARAGRAEAVGGLDVGADDYLSKPFDPLELRARVRAAARLHRVYLELAAKRHELEATLKQLAETQEELVQAGKMAAIGTLVAGLSHEMNNPVSAILMNAQHLLRRHQKGHGLPDEAAILRALAAIERQALRCSELVRALLEYARGRPIGREPCDVRAALRRALDLSWPRARERRVHIEAHGAAAALPAVLANPAQLDSALLNVIGNALDASPPGRSILVGARPLPRGEVKGVEIDVRDAGCGIRAEDLSRIFEPFFTTKPPGQGTGLGLALTQRFINESSGSIRVESEPGKGTTVRMWLPALPADAAC</sequence>
<dbReference type="SMART" id="SM00388">
    <property type="entry name" value="HisKA"/>
    <property type="match status" value="2"/>
</dbReference>
<gene>
    <name evidence="18" type="primary">cpxA</name>
    <name evidence="18" type="ORF">SOCEGT47_008250</name>
</gene>
<evidence type="ECO:0000256" key="7">
    <source>
        <dbReference type="ARBA" id="ARBA00022741"/>
    </source>
</evidence>
<dbReference type="PRINTS" id="PR00344">
    <property type="entry name" value="BCTRLSENSOR"/>
</dbReference>
<dbReference type="PANTHER" id="PTHR43047">
    <property type="entry name" value="TWO-COMPONENT HISTIDINE PROTEIN KINASE"/>
    <property type="match status" value="1"/>
</dbReference>
<dbReference type="CDD" id="cd00082">
    <property type="entry name" value="HisKA"/>
    <property type="match status" value="2"/>
</dbReference>
<dbReference type="InterPro" id="IPR013656">
    <property type="entry name" value="PAS_4"/>
</dbReference>
<dbReference type="EC" id="2.7.13.3" evidence="3"/>
<dbReference type="PROSITE" id="PS50109">
    <property type="entry name" value="HIS_KIN"/>
    <property type="match status" value="2"/>
</dbReference>
<keyword evidence="7" id="KW-0547">Nucleotide-binding</keyword>
<dbReference type="RefSeq" id="WP_242515862.1">
    <property type="nucleotide sequence ID" value="NZ_CP012670.1"/>
</dbReference>
<dbReference type="SUPFAM" id="SSF55874">
    <property type="entry name" value="ATPase domain of HSP90 chaperone/DNA topoisomerase II/histidine kinase"/>
    <property type="match status" value="2"/>
</dbReference>